<evidence type="ECO:0000259" key="1">
    <source>
        <dbReference type="PROSITE" id="PS50943"/>
    </source>
</evidence>
<dbReference type="EMBL" id="BAAACG010000003">
    <property type="protein sequence ID" value="GAA0733751.1"/>
    <property type="molecule type" value="Genomic_DNA"/>
</dbReference>
<feature type="domain" description="HTH cro/C1-type" evidence="1">
    <location>
        <begin position="16"/>
        <end position="70"/>
    </location>
</feature>
<dbReference type="InterPro" id="IPR010982">
    <property type="entry name" value="Lambda_DNA-bd_dom_sf"/>
</dbReference>
<dbReference type="CDD" id="cd00093">
    <property type="entry name" value="HTH_XRE"/>
    <property type="match status" value="1"/>
</dbReference>
<name>A0ABP3UKB8_9CLOT</name>
<comment type="caution">
    <text evidence="2">The sequence shown here is derived from an EMBL/GenBank/DDBJ whole genome shotgun (WGS) entry which is preliminary data.</text>
</comment>
<dbReference type="SUPFAM" id="SSF47413">
    <property type="entry name" value="lambda repressor-like DNA-binding domains"/>
    <property type="match status" value="1"/>
</dbReference>
<accession>A0ABP3UKB8</accession>
<evidence type="ECO:0000313" key="3">
    <source>
        <dbReference type="Proteomes" id="UP001501510"/>
    </source>
</evidence>
<gene>
    <name evidence="2" type="ORF">GCM10008906_05010</name>
</gene>
<dbReference type="InterPro" id="IPR001387">
    <property type="entry name" value="Cro/C1-type_HTH"/>
</dbReference>
<dbReference type="PROSITE" id="PS50943">
    <property type="entry name" value="HTH_CROC1"/>
    <property type="match status" value="1"/>
</dbReference>
<dbReference type="RefSeq" id="WP_343758516.1">
    <property type="nucleotide sequence ID" value="NZ_BAAACG010000003.1"/>
</dbReference>
<dbReference type="Pfam" id="PF01381">
    <property type="entry name" value="HTH_3"/>
    <property type="match status" value="1"/>
</dbReference>
<reference evidence="3" key="1">
    <citation type="journal article" date="2019" name="Int. J. Syst. Evol. Microbiol.">
        <title>The Global Catalogue of Microorganisms (GCM) 10K type strain sequencing project: providing services to taxonomists for standard genome sequencing and annotation.</title>
        <authorList>
            <consortium name="The Broad Institute Genomics Platform"/>
            <consortium name="The Broad Institute Genome Sequencing Center for Infectious Disease"/>
            <person name="Wu L."/>
            <person name="Ma J."/>
        </authorList>
    </citation>
    <scope>NUCLEOTIDE SEQUENCE [LARGE SCALE GENOMIC DNA]</scope>
    <source>
        <strain evidence="3">JCM 1407</strain>
    </source>
</reference>
<keyword evidence="3" id="KW-1185">Reference proteome</keyword>
<dbReference type="Proteomes" id="UP001501510">
    <property type="component" value="Unassembled WGS sequence"/>
</dbReference>
<dbReference type="Gene3D" id="1.10.260.40">
    <property type="entry name" value="lambda repressor-like DNA-binding domains"/>
    <property type="match status" value="1"/>
</dbReference>
<sequence length="76" mass="9158">MMIEEKIIGLSWNKKLEILRRINGWSQDKAAKECKVTQKMYWSWENGKSYPSNHSRKAIAKTYHMMEDDIFDKENF</sequence>
<organism evidence="2 3">
    <name type="scientific">Clostridium oceanicum</name>
    <dbReference type="NCBI Taxonomy" id="1543"/>
    <lineage>
        <taxon>Bacteria</taxon>
        <taxon>Bacillati</taxon>
        <taxon>Bacillota</taxon>
        <taxon>Clostridia</taxon>
        <taxon>Eubacteriales</taxon>
        <taxon>Clostridiaceae</taxon>
        <taxon>Clostridium</taxon>
    </lineage>
</organism>
<proteinExistence type="predicted"/>
<protein>
    <recommendedName>
        <fullName evidence="1">HTH cro/C1-type domain-containing protein</fullName>
    </recommendedName>
</protein>
<evidence type="ECO:0000313" key="2">
    <source>
        <dbReference type="EMBL" id="GAA0733751.1"/>
    </source>
</evidence>